<evidence type="ECO:0000259" key="4">
    <source>
        <dbReference type="Pfam" id="PF13087"/>
    </source>
</evidence>
<dbReference type="Pfam" id="PF13086">
    <property type="entry name" value="AAA_11"/>
    <property type="match status" value="2"/>
</dbReference>
<dbReference type="EMBL" id="ML213607">
    <property type="protein sequence ID" value="TFK37683.1"/>
    <property type="molecule type" value="Genomic_DNA"/>
</dbReference>
<evidence type="ECO:0000256" key="1">
    <source>
        <dbReference type="ARBA" id="ARBA00023158"/>
    </source>
</evidence>
<organism evidence="5 6">
    <name type="scientific">Crucibulum laeve</name>
    <dbReference type="NCBI Taxonomy" id="68775"/>
    <lineage>
        <taxon>Eukaryota</taxon>
        <taxon>Fungi</taxon>
        <taxon>Dikarya</taxon>
        <taxon>Basidiomycota</taxon>
        <taxon>Agaricomycotina</taxon>
        <taxon>Agaricomycetes</taxon>
        <taxon>Agaricomycetidae</taxon>
        <taxon>Agaricales</taxon>
        <taxon>Agaricineae</taxon>
        <taxon>Nidulariaceae</taxon>
        <taxon>Crucibulum</taxon>
    </lineage>
</organism>
<gene>
    <name evidence="5" type="ORF">BDQ12DRAFT_685104</name>
</gene>
<dbReference type="InterPro" id="IPR026122">
    <property type="entry name" value="MOV-10/SDE3_DEXXQ/H-box"/>
</dbReference>
<dbReference type="GO" id="GO:0032574">
    <property type="term" value="F:5'-3' RNA helicase activity"/>
    <property type="evidence" value="ECO:0007669"/>
    <property type="project" value="InterPro"/>
</dbReference>
<evidence type="ECO:0000313" key="5">
    <source>
        <dbReference type="EMBL" id="TFK37683.1"/>
    </source>
</evidence>
<dbReference type="PANTHER" id="PTHR10887">
    <property type="entry name" value="DNA2/NAM7 HELICASE FAMILY"/>
    <property type="match status" value="1"/>
</dbReference>
<dbReference type="InterPro" id="IPR045055">
    <property type="entry name" value="DNA2/NAM7-like"/>
</dbReference>
<dbReference type="SUPFAM" id="SSF52540">
    <property type="entry name" value="P-loop containing nucleoside triphosphate hydrolases"/>
    <property type="match status" value="1"/>
</dbReference>
<dbReference type="STRING" id="68775.A0A5C3LZ47"/>
<dbReference type="GO" id="GO:0003723">
    <property type="term" value="F:RNA binding"/>
    <property type="evidence" value="ECO:0007669"/>
    <property type="project" value="InterPro"/>
</dbReference>
<feature type="domain" description="DNA2/NAM7 helicase-like C-terminal" evidence="4">
    <location>
        <begin position="723"/>
        <end position="910"/>
    </location>
</feature>
<dbReference type="GO" id="GO:0016787">
    <property type="term" value="F:hydrolase activity"/>
    <property type="evidence" value="ECO:0007669"/>
    <property type="project" value="UniProtKB-KW"/>
</dbReference>
<dbReference type="GO" id="GO:0005829">
    <property type="term" value="C:cytosol"/>
    <property type="evidence" value="ECO:0007669"/>
    <property type="project" value="TreeGrafter"/>
</dbReference>
<feature type="domain" description="DNA2/NAM7 helicase helicase" evidence="3">
    <location>
        <begin position="623"/>
        <end position="685"/>
    </location>
</feature>
<dbReference type="PANTHER" id="PTHR10887:SF322">
    <property type="entry name" value="HELICASE MOV-10"/>
    <property type="match status" value="1"/>
</dbReference>
<proteinExistence type="predicted"/>
<dbReference type="InterPro" id="IPR047187">
    <property type="entry name" value="SF1_C_Upf1"/>
</dbReference>
<dbReference type="InterPro" id="IPR027417">
    <property type="entry name" value="P-loop_NTPase"/>
</dbReference>
<protein>
    <submittedName>
        <fullName evidence="5">P-loop containing nucleoside triphosphate hydrolase protein</fullName>
    </submittedName>
</protein>
<feature type="compositionally biased region" description="Basic residues" evidence="2">
    <location>
        <begin position="1"/>
        <end position="19"/>
    </location>
</feature>
<sequence length="980" mass="110740">MNQHHHIHLTHTHAPHHQMIHPNGIPRIDQAGLIPTLHPTPGMYNLHAPINPSSASRNAVSPIQTGPIIQTNGNGGHYFSRNGTHSTSQYSQSQHLGTHVAAAKSTLSPDSTPVHNEDIHEFWKGRIAPLPGFSSRPGLLPTRELKVLKITKPPSRTRRGDKKRRMKLLAPHSQITGQEVGEDSSSDTLIIRPEESETSNHELDKYAEIFVPQYLKDIQTRLHTLQPIPPVNMYPSLRYRQTYLPPQLIDHSNKLDYSPLLEAPPLATDALSHSLTIESYYEHWISILRWELDTTSSEREQITLWKIGIKVVIWDDSEFLLFVPGIRENYPRLDIGDLLQMREVFEQQQTGSGRAFEGRVMATRKREGFVHFYSPTLRQHIQSIVPHALTQEDNIPLLFNISFLVNARPLCTMASAAATLRDVLSTPSSEHEVARKWLFPNPEDLNSGAQAANGKYVDEDQWHDKGLNTEQRSAAAFVALYQSKIPYLISGPPGTGKTRSIVEMVLQILRVQPEGCILLCAPSNPATDTLVQRLRSVLLPKDMLRLNDHNRTFAEVPSNIMPYCHVEDNKFALPPWETLMKRRVVACSCLDASALVMAQCTNMSLTKLEEEIVSNLHPFRHQIHQAQPHWTHLIIDEAAQGSEPELLIPMSVVVTRPATNGIATLLPQLVLCGDINQLGPVVASENARNAELDVSLLERLSERSVYTSHSYKRPSEPPSLQTWSPFIHLVKNYRSHPAILMPPSALFYDDSLEPCAKNGIIQWSGLSNPRLPIKFIGNETKEECIDERASWYNVGEIEQTLAAITSLLSQKQLCKPALRAKDIGVMSPWREQVWKLRERLRKEGLRDVDVGTVEDYQGRESRVVIISCVRSNVRFLDEDHKKGLGLFLSRKRMNVAITRAKELLIVIGNGDVLQRDPYWRSFLQFMLRNQLYIGPHLNLEWDGSYISRLESQLKDALNGDDTEDQGIVMAGGMIRELLKE</sequence>
<dbReference type="InterPro" id="IPR041677">
    <property type="entry name" value="DNA2/NAM7_AAA_11"/>
</dbReference>
<feature type="region of interest" description="Disordered" evidence="2">
    <location>
        <begin position="1"/>
        <end position="23"/>
    </location>
</feature>
<dbReference type="Pfam" id="PF13087">
    <property type="entry name" value="AAA_12"/>
    <property type="match status" value="1"/>
</dbReference>
<dbReference type="CDD" id="cd18038">
    <property type="entry name" value="DEXXQc_Helz-like"/>
    <property type="match status" value="1"/>
</dbReference>
<dbReference type="Proteomes" id="UP000308652">
    <property type="component" value="Unassembled WGS sequence"/>
</dbReference>
<dbReference type="CDD" id="cd18808">
    <property type="entry name" value="SF1_C_Upf1"/>
    <property type="match status" value="1"/>
</dbReference>
<keyword evidence="6" id="KW-1185">Reference proteome</keyword>
<keyword evidence="5" id="KW-0378">Hydrolase</keyword>
<reference evidence="5 6" key="1">
    <citation type="journal article" date="2019" name="Nat. Ecol. Evol.">
        <title>Megaphylogeny resolves global patterns of mushroom evolution.</title>
        <authorList>
            <person name="Varga T."/>
            <person name="Krizsan K."/>
            <person name="Foldi C."/>
            <person name="Dima B."/>
            <person name="Sanchez-Garcia M."/>
            <person name="Sanchez-Ramirez S."/>
            <person name="Szollosi G.J."/>
            <person name="Szarkandi J.G."/>
            <person name="Papp V."/>
            <person name="Albert L."/>
            <person name="Andreopoulos W."/>
            <person name="Angelini C."/>
            <person name="Antonin V."/>
            <person name="Barry K.W."/>
            <person name="Bougher N.L."/>
            <person name="Buchanan P."/>
            <person name="Buyck B."/>
            <person name="Bense V."/>
            <person name="Catcheside P."/>
            <person name="Chovatia M."/>
            <person name="Cooper J."/>
            <person name="Damon W."/>
            <person name="Desjardin D."/>
            <person name="Finy P."/>
            <person name="Geml J."/>
            <person name="Haridas S."/>
            <person name="Hughes K."/>
            <person name="Justo A."/>
            <person name="Karasinski D."/>
            <person name="Kautmanova I."/>
            <person name="Kiss B."/>
            <person name="Kocsube S."/>
            <person name="Kotiranta H."/>
            <person name="LaButti K.M."/>
            <person name="Lechner B.E."/>
            <person name="Liimatainen K."/>
            <person name="Lipzen A."/>
            <person name="Lukacs Z."/>
            <person name="Mihaltcheva S."/>
            <person name="Morgado L.N."/>
            <person name="Niskanen T."/>
            <person name="Noordeloos M.E."/>
            <person name="Ohm R.A."/>
            <person name="Ortiz-Santana B."/>
            <person name="Ovrebo C."/>
            <person name="Racz N."/>
            <person name="Riley R."/>
            <person name="Savchenko A."/>
            <person name="Shiryaev A."/>
            <person name="Soop K."/>
            <person name="Spirin V."/>
            <person name="Szebenyi C."/>
            <person name="Tomsovsky M."/>
            <person name="Tulloss R.E."/>
            <person name="Uehling J."/>
            <person name="Grigoriev I.V."/>
            <person name="Vagvolgyi C."/>
            <person name="Papp T."/>
            <person name="Martin F.M."/>
            <person name="Miettinen O."/>
            <person name="Hibbett D.S."/>
            <person name="Nagy L.G."/>
        </authorList>
    </citation>
    <scope>NUCLEOTIDE SEQUENCE [LARGE SCALE GENOMIC DNA]</scope>
    <source>
        <strain evidence="5 6">CBS 166.37</strain>
    </source>
</reference>
<name>A0A5C3LZ47_9AGAR</name>
<dbReference type="OrthoDB" id="6513042at2759"/>
<evidence type="ECO:0000256" key="2">
    <source>
        <dbReference type="SAM" id="MobiDB-lite"/>
    </source>
</evidence>
<evidence type="ECO:0000259" key="3">
    <source>
        <dbReference type="Pfam" id="PF13086"/>
    </source>
</evidence>
<dbReference type="AlphaFoldDB" id="A0A5C3LZ47"/>
<evidence type="ECO:0000313" key="6">
    <source>
        <dbReference type="Proteomes" id="UP000308652"/>
    </source>
</evidence>
<dbReference type="InterPro" id="IPR041679">
    <property type="entry name" value="DNA2/NAM7-like_C"/>
</dbReference>
<feature type="domain" description="DNA2/NAM7 helicase helicase" evidence="3">
    <location>
        <begin position="467"/>
        <end position="536"/>
    </location>
</feature>
<dbReference type="GO" id="GO:0035194">
    <property type="term" value="P:regulatory ncRNA-mediated post-transcriptional gene silencing"/>
    <property type="evidence" value="ECO:0007669"/>
    <property type="project" value="TreeGrafter"/>
</dbReference>
<dbReference type="Gene3D" id="3.40.50.300">
    <property type="entry name" value="P-loop containing nucleotide triphosphate hydrolases"/>
    <property type="match status" value="2"/>
</dbReference>
<accession>A0A5C3LZ47</accession>
<keyword evidence="1" id="KW-0943">RNA-mediated gene silencing</keyword>